<evidence type="ECO:0000313" key="1">
    <source>
        <dbReference type="EMBL" id="DAE27496.1"/>
    </source>
</evidence>
<name>A0A8S5R7X6_9VIRU</name>
<dbReference type="EMBL" id="BK015840">
    <property type="protein sequence ID" value="DAE27496.1"/>
    <property type="molecule type" value="Genomic_DNA"/>
</dbReference>
<reference evidence="1" key="1">
    <citation type="journal article" date="2021" name="Proc. Natl. Acad. Sci. U.S.A.">
        <title>A Catalog of Tens of Thousands of Viruses from Human Metagenomes Reveals Hidden Associations with Chronic Diseases.</title>
        <authorList>
            <person name="Tisza M.J."/>
            <person name="Buck C.B."/>
        </authorList>
    </citation>
    <scope>NUCLEOTIDE SEQUENCE</scope>
    <source>
        <strain evidence="1">Ct1Uu26</strain>
    </source>
</reference>
<proteinExistence type="predicted"/>
<organism evidence="1">
    <name type="scientific">virus sp. ct1Uu26</name>
    <dbReference type="NCBI Taxonomy" id="2826789"/>
    <lineage>
        <taxon>Viruses</taxon>
    </lineage>
</organism>
<sequence>MKETGMLRLSCRLSELAPTPKSIIWPPERVLEYRLQLQILSLTIVTLTLRRARIGSWKILARILALRDLQERISILLQEKINLLLLPTILMKSQKFSLHEDLLLITKS</sequence>
<accession>A0A8S5R7X6</accession>
<protein>
    <submittedName>
        <fullName evidence="1">Uncharacterized protein</fullName>
    </submittedName>
</protein>